<name>A0AAV3YHE7_9GAST</name>
<organism evidence="2 3">
    <name type="scientific">Plakobranchus ocellatus</name>
    <dbReference type="NCBI Taxonomy" id="259542"/>
    <lineage>
        <taxon>Eukaryota</taxon>
        <taxon>Metazoa</taxon>
        <taxon>Spiralia</taxon>
        <taxon>Lophotrochozoa</taxon>
        <taxon>Mollusca</taxon>
        <taxon>Gastropoda</taxon>
        <taxon>Heterobranchia</taxon>
        <taxon>Euthyneura</taxon>
        <taxon>Panpulmonata</taxon>
        <taxon>Sacoglossa</taxon>
        <taxon>Placobranchoidea</taxon>
        <taxon>Plakobranchidae</taxon>
        <taxon>Plakobranchus</taxon>
    </lineage>
</organism>
<evidence type="ECO:0000313" key="3">
    <source>
        <dbReference type="Proteomes" id="UP000735302"/>
    </source>
</evidence>
<protein>
    <submittedName>
        <fullName evidence="2">Uncharacterized protein</fullName>
    </submittedName>
</protein>
<comment type="caution">
    <text evidence="2">The sequence shown here is derived from an EMBL/GenBank/DDBJ whole genome shotgun (WGS) entry which is preliminary data.</text>
</comment>
<dbReference type="EMBL" id="BLXT01000975">
    <property type="protein sequence ID" value="GFN81939.1"/>
    <property type="molecule type" value="Genomic_DNA"/>
</dbReference>
<evidence type="ECO:0000256" key="1">
    <source>
        <dbReference type="SAM" id="MobiDB-lite"/>
    </source>
</evidence>
<reference evidence="2 3" key="1">
    <citation type="journal article" date="2021" name="Elife">
        <title>Chloroplast acquisition without the gene transfer in kleptoplastic sea slugs, Plakobranchus ocellatus.</title>
        <authorList>
            <person name="Maeda T."/>
            <person name="Takahashi S."/>
            <person name="Yoshida T."/>
            <person name="Shimamura S."/>
            <person name="Takaki Y."/>
            <person name="Nagai Y."/>
            <person name="Toyoda A."/>
            <person name="Suzuki Y."/>
            <person name="Arimoto A."/>
            <person name="Ishii H."/>
            <person name="Satoh N."/>
            <person name="Nishiyama T."/>
            <person name="Hasebe M."/>
            <person name="Maruyama T."/>
            <person name="Minagawa J."/>
            <person name="Obokata J."/>
            <person name="Shigenobu S."/>
        </authorList>
    </citation>
    <scope>NUCLEOTIDE SEQUENCE [LARGE SCALE GENOMIC DNA]</scope>
</reference>
<keyword evidence="3" id="KW-1185">Reference proteome</keyword>
<dbReference type="AlphaFoldDB" id="A0AAV3YHE7"/>
<feature type="region of interest" description="Disordered" evidence="1">
    <location>
        <begin position="46"/>
        <end position="90"/>
    </location>
</feature>
<dbReference type="Proteomes" id="UP000735302">
    <property type="component" value="Unassembled WGS sequence"/>
</dbReference>
<sequence>MNPSSKICRLIWNAIPTLFDVPNPRPKVTLKTTLPSRKELPLKKPRTAKKTAKKDETLGRFVPNTEHEDETEFGSTVPSSSTTTAKMSSSSPLHKVVFADSLLTVPDATK</sequence>
<feature type="compositionally biased region" description="Low complexity" evidence="1">
    <location>
        <begin position="79"/>
        <end position="90"/>
    </location>
</feature>
<evidence type="ECO:0000313" key="2">
    <source>
        <dbReference type="EMBL" id="GFN81939.1"/>
    </source>
</evidence>
<proteinExistence type="predicted"/>
<accession>A0AAV3YHE7</accession>
<gene>
    <name evidence="2" type="ORF">PoB_000844500</name>
</gene>